<comment type="cofactor">
    <cofactor evidence="1">
        <name>[4Fe-4S] cluster</name>
        <dbReference type="ChEBI" id="CHEBI:49883"/>
    </cofactor>
</comment>
<dbReference type="SUPFAM" id="SSF102114">
    <property type="entry name" value="Radical SAM enzymes"/>
    <property type="match status" value="1"/>
</dbReference>
<accession>A0AA37Q6F0</accession>
<dbReference type="SFLD" id="SFLDG01067">
    <property type="entry name" value="SPASM/twitch_domain_containing"/>
    <property type="match status" value="1"/>
</dbReference>
<dbReference type="GO" id="GO:0046872">
    <property type="term" value="F:metal ion binding"/>
    <property type="evidence" value="ECO:0007669"/>
    <property type="project" value="UniProtKB-KW"/>
</dbReference>
<keyword evidence="5" id="KW-0411">Iron-sulfur</keyword>
<dbReference type="InterPro" id="IPR007197">
    <property type="entry name" value="rSAM"/>
</dbReference>
<evidence type="ECO:0000256" key="2">
    <source>
        <dbReference type="ARBA" id="ARBA00022691"/>
    </source>
</evidence>
<proteinExistence type="predicted"/>
<evidence type="ECO:0000256" key="4">
    <source>
        <dbReference type="ARBA" id="ARBA00023004"/>
    </source>
</evidence>
<evidence type="ECO:0000256" key="3">
    <source>
        <dbReference type="ARBA" id="ARBA00022723"/>
    </source>
</evidence>
<feature type="domain" description="Radical SAM core" evidence="7">
    <location>
        <begin position="48"/>
        <end position="274"/>
    </location>
</feature>
<evidence type="ECO:0000259" key="7">
    <source>
        <dbReference type="PROSITE" id="PS51918"/>
    </source>
</evidence>
<dbReference type="PANTHER" id="PTHR11228">
    <property type="entry name" value="RADICAL SAM DOMAIN PROTEIN"/>
    <property type="match status" value="1"/>
</dbReference>
<dbReference type="RefSeq" id="WP_284349032.1">
    <property type="nucleotide sequence ID" value="NZ_BRXS01000002.1"/>
</dbReference>
<dbReference type="EMBL" id="BRXS01000002">
    <property type="protein sequence ID" value="GLC24587.1"/>
    <property type="molecule type" value="Genomic_DNA"/>
</dbReference>
<name>A0AA37Q6F0_9BACT</name>
<organism evidence="8 9">
    <name type="scientific">Roseisolibacter agri</name>
    <dbReference type="NCBI Taxonomy" id="2014610"/>
    <lineage>
        <taxon>Bacteria</taxon>
        <taxon>Pseudomonadati</taxon>
        <taxon>Gemmatimonadota</taxon>
        <taxon>Gemmatimonadia</taxon>
        <taxon>Gemmatimonadales</taxon>
        <taxon>Gemmatimonadaceae</taxon>
        <taxon>Roseisolibacter</taxon>
    </lineage>
</organism>
<sequence>MTLRSTMRALVRDRLKQHPRVWKALVEADTHLERARHSAATVIPALIRPEPRHLEIAITAHCNLRCMGCRYGREFMPGSQLPWPVVRDLLDDAKAAGFWDVRFYGGEPLLHPDLPRMIAHARSIGLGAYVTTNGIRLGDRIDELYAAGLRTINIGFYGTGATYDAYVQRKDRFEQLTRSLTTVRERYGSDIMLRINWLLMRPSCSIEALHSAWSFAERFDARFQVDLVHYSLPYFTEGPDRMLQFRPEDRPAVEEVIAEVLRLREAHPARFNHSVEGLRSVPDWVMKLGDMRVPCDSHQMLWVGADGTVQQCYVTYRLGNLHEQRLRDMLFTREHNRCARDSFALGCPNCHCHYDRRVQKHAPSRAKYSAATAPDVRVPAPAPGRVLPTLPSAPPA</sequence>
<evidence type="ECO:0000256" key="1">
    <source>
        <dbReference type="ARBA" id="ARBA00001966"/>
    </source>
</evidence>
<evidence type="ECO:0000256" key="6">
    <source>
        <dbReference type="SAM" id="MobiDB-lite"/>
    </source>
</evidence>
<dbReference type="Pfam" id="PF04055">
    <property type="entry name" value="Radical_SAM"/>
    <property type="match status" value="1"/>
</dbReference>
<gene>
    <name evidence="8" type="ORF">rosag_11000</name>
</gene>
<dbReference type="PANTHER" id="PTHR11228:SF7">
    <property type="entry name" value="PQQA PEPTIDE CYCLASE"/>
    <property type="match status" value="1"/>
</dbReference>
<dbReference type="GO" id="GO:0003824">
    <property type="term" value="F:catalytic activity"/>
    <property type="evidence" value="ECO:0007669"/>
    <property type="project" value="InterPro"/>
</dbReference>
<dbReference type="InterPro" id="IPR058240">
    <property type="entry name" value="rSAM_sf"/>
</dbReference>
<dbReference type="GO" id="GO:0051536">
    <property type="term" value="F:iron-sulfur cluster binding"/>
    <property type="evidence" value="ECO:0007669"/>
    <property type="project" value="UniProtKB-KW"/>
</dbReference>
<dbReference type="CDD" id="cd01335">
    <property type="entry name" value="Radical_SAM"/>
    <property type="match status" value="1"/>
</dbReference>
<keyword evidence="9" id="KW-1185">Reference proteome</keyword>
<evidence type="ECO:0000256" key="5">
    <source>
        <dbReference type="ARBA" id="ARBA00023014"/>
    </source>
</evidence>
<feature type="region of interest" description="Disordered" evidence="6">
    <location>
        <begin position="363"/>
        <end position="396"/>
    </location>
</feature>
<evidence type="ECO:0000313" key="8">
    <source>
        <dbReference type="EMBL" id="GLC24587.1"/>
    </source>
</evidence>
<dbReference type="SFLD" id="SFLDS00029">
    <property type="entry name" value="Radical_SAM"/>
    <property type="match status" value="1"/>
</dbReference>
<dbReference type="InterPro" id="IPR013785">
    <property type="entry name" value="Aldolase_TIM"/>
</dbReference>
<evidence type="ECO:0000313" key="9">
    <source>
        <dbReference type="Proteomes" id="UP001161325"/>
    </source>
</evidence>
<keyword evidence="4" id="KW-0408">Iron</keyword>
<comment type="caution">
    <text evidence="8">The sequence shown here is derived from an EMBL/GenBank/DDBJ whole genome shotgun (WGS) entry which is preliminary data.</text>
</comment>
<dbReference type="InterPro" id="IPR050377">
    <property type="entry name" value="Radical_SAM_PqqE_MftC-like"/>
</dbReference>
<reference evidence="8" key="1">
    <citation type="submission" date="2022-08" db="EMBL/GenBank/DDBJ databases">
        <title>Draft genome sequencing of Roseisolibacter agri AW1220.</title>
        <authorList>
            <person name="Tobiishi Y."/>
            <person name="Tonouchi A."/>
        </authorList>
    </citation>
    <scope>NUCLEOTIDE SEQUENCE</scope>
    <source>
        <strain evidence="8">AW1220</strain>
    </source>
</reference>
<keyword evidence="3" id="KW-0479">Metal-binding</keyword>
<dbReference type="PROSITE" id="PS51918">
    <property type="entry name" value="RADICAL_SAM"/>
    <property type="match status" value="1"/>
</dbReference>
<dbReference type="Proteomes" id="UP001161325">
    <property type="component" value="Unassembled WGS sequence"/>
</dbReference>
<keyword evidence="2" id="KW-0949">S-adenosyl-L-methionine</keyword>
<dbReference type="Gene3D" id="3.20.20.70">
    <property type="entry name" value="Aldolase class I"/>
    <property type="match status" value="1"/>
</dbReference>
<protein>
    <recommendedName>
        <fullName evidence="7">Radical SAM core domain-containing protein</fullName>
    </recommendedName>
</protein>
<dbReference type="AlphaFoldDB" id="A0AA37Q6F0"/>